<comment type="caution">
    <text evidence="1">The sequence shown here is derived from an EMBL/GenBank/DDBJ whole genome shotgun (WGS) entry which is preliminary data.</text>
</comment>
<protein>
    <submittedName>
        <fullName evidence="1">Uncharacterized protein</fullName>
    </submittedName>
</protein>
<name>A0A0G0RG69_9BACT</name>
<organism evidence="1 2">
    <name type="scientific">Candidatus Wolfebacteria bacterium GW2011_GWC2_39_22</name>
    <dbReference type="NCBI Taxonomy" id="1619013"/>
    <lineage>
        <taxon>Bacteria</taxon>
        <taxon>Candidatus Wolfeibacteriota</taxon>
    </lineage>
</organism>
<evidence type="ECO:0000313" key="1">
    <source>
        <dbReference type="EMBL" id="KKR12627.1"/>
    </source>
</evidence>
<accession>A0A0G0RG69</accession>
<dbReference type="STRING" id="1619013.UT41_C0001G0171"/>
<reference evidence="1 2" key="1">
    <citation type="journal article" date="2015" name="Nature">
        <title>rRNA introns, odd ribosomes, and small enigmatic genomes across a large radiation of phyla.</title>
        <authorList>
            <person name="Brown C.T."/>
            <person name="Hug L.A."/>
            <person name="Thomas B.C."/>
            <person name="Sharon I."/>
            <person name="Castelle C.J."/>
            <person name="Singh A."/>
            <person name="Wilkins M.J."/>
            <person name="Williams K.H."/>
            <person name="Banfield J.F."/>
        </authorList>
    </citation>
    <scope>NUCLEOTIDE SEQUENCE [LARGE SCALE GENOMIC DNA]</scope>
</reference>
<dbReference type="AlphaFoldDB" id="A0A0G0RG69"/>
<gene>
    <name evidence="1" type="ORF">UT41_C0001G0171</name>
</gene>
<dbReference type="EMBL" id="LBWR01000001">
    <property type="protein sequence ID" value="KKR12627.1"/>
    <property type="molecule type" value="Genomic_DNA"/>
</dbReference>
<dbReference type="Proteomes" id="UP000034665">
    <property type="component" value="Unassembled WGS sequence"/>
</dbReference>
<evidence type="ECO:0000313" key="2">
    <source>
        <dbReference type="Proteomes" id="UP000034665"/>
    </source>
</evidence>
<proteinExistence type="predicted"/>
<sequence length="110" mass="12185">MGGYTDVIAGPLIAAYQLVFGVPPEGLTAWQVADMLLEALDDSEMVPNELARVCIYEITNGLINWPDDATRIEIVSAAERLARVVFTELANIDEVHMNQIAFFHFQALYA</sequence>